<evidence type="ECO:0000313" key="5">
    <source>
        <dbReference type="EMBL" id="CAE0436462.1"/>
    </source>
</evidence>
<dbReference type="Gene3D" id="1.25.10.10">
    <property type="entry name" value="Leucine-rich Repeat Variant"/>
    <property type="match status" value="1"/>
</dbReference>
<evidence type="ECO:0000256" key="4">
    <source>
        <dbReference type="ARBA" id="ARBA00023242"/>
    </source>
</evidence>
<gene>
    <name evidence="5" type="ORF">ASTO00021_LOCUS6721</name>
</gene>
<dbReference type="InterPro" id="IPR016024">
    <property type="entry name" value="ARM-type_fold"/>
</dbReference>
<dbReference type="PANTHER" id="PTHR12363">
    <property type="entry name" value="TRANSPORTIN 3 AND IMPORTIN 13"/>
    <property type="match status" value="1"/>
</dbReference>
<dbReference type="GO" id="GO:0005634">
    <property type="term" value="C:nucleus"/>
    <property type="evidence" value="ECO:0007669"/>
    <property type="project" value="UniProtKB-SubCell"/>
</dbReference>
<dbReference type="Pfam" id="PF24139">
    <property type="entry name" value="TPR_TNPO3_IPO13_4th"/>
    <property type="match status" value="1"/>
</dbReference>
<dbReference type="AlphaFoldDB" id="A0A7S3PCW7"/>
<dbReference type="SUPFAM" id="SSF48371">
    <property type="entry name" value="ARM repeat"/>
    <property type="match status" value="1"/>
</dbReference>
<reference evidence="5" key="1">
    <citation type="submission" date="2021-01" db="EMBL/GenBank/DDBJ databases">
        <authorList>
            <person name="Corre E."/>
            <person name="Pelletier E."/>
            <person name="Niang G."/>
            <person name="Scheremetjew M."/>
            <person name="Finn R."/>
            <person name="Kale V."/>
            <person name="Holt S."/>
            <person name="Cochrane G."/>
            <person name="Meng A."/>
            <person name="Brown T."/>
            <person name="Cohen L."/>
        </authorList>
    </citation>
    <scope>NUCLEOTIDE SEQUENCE</scope>
    <source>
        <strain evidence="5">GSBS06</strain>
    </source>
</reference>
<dbReference type="PANTHER" id="PTHR12363:SF33">
    <property type="entry name" value="IMPORTIN-13"/>
    <property type="match status" value="1"/>
</dbReference>
<evidence type="ECO:0000256" key="2">
    <source>
        <dbReference type="ARBA" id="ARBA00007991"/>
    </source>
</evidence>
<name>A0A7S3PCW7_9STRA</name>
<protein>
    <recommendedName>
        <fullName evidence="6">Exportin-1/Importin-beta-like domain-containing protein</fullName>
    </recommendedName>
</protein>
<dbReference type="EMBL" id="HBIN01009045">
    <property type="protein sequence ID" value="CAE0436462.1"/>
    <property type="molecule type" value="Transcribed_RNA"/>
</dbReference>
<dbReference type="InterPro" id="IPR011989">
    <property type="entry name" value="ARM-like"/>
</dbReference>
<comment type="similarity">
    <text evidence="2">Belongs to the importin beta family.</text>
</comment>
<keyword evidence="4" id="KW-0539">Nucleus</keyword>
<evidence type="ECO:0008006" key="6">
    <source>
        <dbReference type="Google" id="ProtNLM"/>
    </source>
</evidence>
<organism evidence="5">
    <name type="scientific">Aplanochytrium stocchinoi</name>
    <dbReference type="NCBI Taxonomy" id="215587"/>
    <lineage>
        <taxon>Eukaryota</taxon>
        <taxon>Sar</taxon>
        <taxon>Stramenopiles</taxon>
        <taxon>Bigyra</taxon>
        <taxon>Labyrinthulomycetes</taxon>
        <taxon>Thraustochytrida</taxon>
        <taxon>Thraustochytriidae</taxon>
        <taxon>Aplanochytrium</taxon>
    </lineage>
</organism>
<proteinExistence type="inferred from homology"/>
<accession>A0A7S3PCW7</accession>
<dbReference type="GO" id="GO:0006606">
    <property type="term" value="P:protein import into nucleus"/>
    <property type="evidence" value="ECO:0007669"/>
    <property type="project" value="TreeGrafter"/>
</dbReference>
<evidence type="ECO:0000256" key="3">
    <source>
        <dbReference type="ARBA" id="ARBA00022448"/>
    </source>
</evidence>
<dbReference type="GO" id="GO:0005737">
    <property type="term" value="C:cytoplasm"/>
    <property type="evidence" value="ECO:0007669"/>
    <property type="project" value="TreeGrafter"/>
</dbReference>
<sequence length="402" mass="44779">MSKLGNELMSLTTSENKELKVPERLDILEGLAMVVAQSSQPREQAIQAMHHMSSPAAQFLLSVEKMSMSSRNRNVEQACFALDSLVVLLRYGKPADRNIPHFMIPVMQHVFPAFPHVISIYSDVPRVIERVAKIIKDMIRGFEAHFDSFLAPTLELLVRGYQNQPTSSFMYAAGIAAASYASDPKYTPLFLQMIQAFCTKTFEVLNSVESFTDNPLIVEDLFTMLDRSLKVMPLALVPNPVFGSVFQCACVGSVVEHPEASHALLLFVENALLIGVHRRHRAELRPFVEQAISQAQGGQLLVNNIIAGIAGQLPTTLLYSGSDGSLEMALDAICQFVESDENLMLMLRTALQSPGCAHVNSTLETWFIANLIKARKEKNQGEFRRIVGEFSDRARLRLNRKL</sequence>
<keyword evidence="3" id="KW-0813">Transport</keyword>
<dbReference type="InterPro" id="IPR058537">
    <property type="entry name" value="TPR_TNPO3_IPO13_4th"/>
</dbReference>
<evidence type="ECO:0000256" key="1">
    <source>
        <dbReference type="ARBA" id="ARBA00004123"/>
    </source>
</evidence>
<dbReference type="InterPro" id="IPR051345">
    <property type="entry name" value="Importin_beta-like_NTR"/>
</dbReference>
<comment type="subcellular location">
    <subcellularLocation>
        <location evidence="1">Nucleus</location>
    </subcellularLocation>
</comment>